<dbReference type="InterPro" id="IPR020081">
    <property type="entry name" value="SsrA-bd_prot_CS"/>
</dbReference>
<organism evidence="4 5">
    <name type="scientific">Holospora curviuscula</name>
    <dbReference type="NCBI Taxonomy" id="1082868"/>
    <lineage>
        <taxon>Bacteria</taxon>
        <taxon>Pseudomonadati</taxon>
        <taxon>Pseudomonadota</taxon>
        <taxon>Alphaproteobacteria</taxon>
        <taxon>Holosporales</taxon>
        <taxon>Holosporaceae</taxon>
        <taxon>Holospora</taxon>
    </lineage>
</organism>
<comment type="caution">
    <text evidence="4">The sequence shown here is derived from an EMBL/GenBank/DDBJ whole genome shotgun (WGS) entry which is preliminary data.</text>
</comment>
<proteinExistence type="inferred from homology"/>
<dbReference type="NCBIfam" id="NF003843">
    <property type="entry name" value="PRK05422.1"/>
    <property type="match status" value="1"/>
</dbReference>
<dbReference type="InterPro" id="IPR023620">
    <property type="entry name" value="SmpB"/>
</dbReference>
<dbReference type="EMBL" id="PHHC01000113">
    <property type="protein sequence ID" value="PPE03315.1"/>
    <property type="molecule type" value="Genomic_DNA"/>
</dbReference>
<dbReference type="GO" id="GO:0005829">
    <property type="term" value="C:cytosol"/>
    <property type="evidence" value="ECO:0007669"/>
    <property type="project" value="TreeGrafter"/>
</dbReference>
<sequence length="166" mass="19181">MILFGIDFLLPIILTNSSKKVFALNRKARFSYNILDTLEAGLVLKGSEVKAIREGKINITEAFVLESKGELFLYNALISLRAESKHFGHDPLRWKKLLLHKREIQRMRGQIQKKGMTVIPLSVYASPSGRVKIQLAISTGKEKADKRQTIKEREWNREKQRILRQH</sequence>
<evidence type="ECO:0000256" key="2">
    <source>
        <dbReference type="ARBA" id="ARBA00022884"/>
    </source>
</evidence>
<gene>
    <name evidence="3" type="primary">smpB</name>
    <name evidence="4" type="ORF">HCUR_01239</name>
</gene>
<evidence type="ECO:0000256" key="3">
    <source>
        <dbReference type="HAMAP-Rule" id="MF_00023"/>
    </source>
</evidence>
<dbReference type="CDD" id="cd09294">
    <property type="entry name" value="SmpB"/>
    <property type="match status" value="1"/>
</dbReference>
<keyword evidence="1 3" id="KW-0963">Cytoplasm</keyword>
<evidence type="ECO:0000313" key="4">
    <source>
        <dbReference type="EMBL" id="PPE03315.1"/>
    </source>
</evidence>
<dbReference type="GO" id="GO:0070929">
    <property type="term" value="P:trans-translation"/>
    <property type="evidence" value="ECO:0007669"/>
    <property type="project" value="UniProtKB-UniRule"/>
</dbReference>
<accession>A0A2S5R859</accession>
<dbReference type="SUPFAM" id="SSF74982">
    <property type="entry name" value="Small protein B (SmpB)"/>
    <property type="match status" value="1"/>
</dbReference>
<dbReference type="PANTHER" id="PTHR30308">
    <property type="entry name" value="TMRNA-BINDING COMPONENT OF TRANS-TRANSLATION TAGGING COMPLEX"/>
    <property type="match status" value="1"/>
</dbReference>
<dbReference type="Pfam" id="PF01668">
    <property type="entry name" value="SmpB"/>
    <property type="match status" value="1"/>
</dbReference>
<comment type="similarity">
    <text evidence="3">Belongs to the SmpB family.</text>
</comment>
<protein>
    <recommendedName>
        <fullName evidence="3">SsrA-binding protein</fullName>
    </recommendedName>
    <alternativeName>
        <fullName evidence="3">Small protein B</fullName>
    </alternativeName>
</protein>
<dbReference type="GO" id="GO:0003723">
    <property type="term" value="F:RNA binding"/>
    <property type="evidence" value="ECO:0007669"/>
    <property type="project" value="UniProtKB-UniRule"/>
</dbReference>
<dbReference type="InterPro" id="IPR000037">
    <property type="entry name" value="SsrA-bd_prot"/>
</dbReference>
<dbReference type="NCBIfam" id="TIGR00086">
    <property type="entry name" value="smpB"/>
    <property type="match status" value="1"/>
</dbReference>
<name>A0A2S5R859_9PROT</name>
<reference evidence="4 5" key="1">
    <citation type="submission" date="2017-11" db="EMBL/GenBank/DDBJ databases">
        <title>Comparative genomic analysis of Holospora spp., intranuclear symbionts of paramecia.</title>
        <authorList>
            <person name="Garushyants S.K."/>
            <person name="Beliavskaya A."/>
            <person name="Malko D.B."/>
            <person name="Logacheva M.D."/>
            <person name="Rautian M.S."/>
            <person name="Gelfand M.S."/>
        </authorList>
    </citation>
    <scope>NUCLEOTIDE SEQUENCE [LARGE SCALE GENOMIC DNA]</scope>
    <source>
        <strain evidence="5">02AZ16</strain>
    </source>
</reference>
<dbReference type="Gene3D" id="2.40.280.10">
    <property type="match status" value="1"/>
</dbReference>
<comment type="subcellular location">
    <subcellularLocation>
        <location evidence="3">Cytoplasm</location>
    </subcellularLocation>
    <text evidence="3">The tmRNA-SmpB complex associates with stalled 70S ribosomes.</text>
</comment>
<dbReference type="PANTHER" id="PTHR30308:SF2">
    <property type="entry name" value="SSRA-BINDING PROTEIN"/>
    <property type="match status" value="1"/>
</dbReference>
<comment type="function">
    <text evidence="3">Required for rescue of stalled ribosomes mediated by trans-translation. Binds to transfer-messenger RNA (tmRNA), required for stable association of tmRNA with ribosomes. tmRNA and SmpB together mimic tRNA shape, replacing the anticodon stem-loop with SmpB. tmRNA is encoded by the ssrA gene; the 2 termini fold to resemble tRNA(Ala) and it encodes a 'tag peptide', a short internal open reading frame. During trans-translation Ala-aminoacylated tmRNA acts like a tRNA, entering the A-site of stalled ribosomes, displacing the stalled mRNA. The ribosome then switches to translate the ORF on the tmRNA; the nascent peptide is terminated with the 'tag peptide' encoded by the tmRNA and targeted for degradation. The ribosome is freed to recommence translation, which seems to be the essential function of trans-translation.</text>
</comment>
<evidence type="ECO:0000256" key="1">
    <source>
        <dbReference type="ARBA" id="ARBA00022490"/>
    </source>
</evidence>
<keyword evidence="2 3" id="KW-0694">RNA-binding</keyword>
<dbReference type="HAMAP" id="MF_00023">
    <property type="entry name" value="SmpB"/>
    <property type="match status" value="1"/>
</dbReference>
<dbReference type="PROSITE" id="PS01317">
    <property type="entry name" value="SSRP"/>
    <property type="match status" value="1"/>
</dbReference>
<dbReference type="GO" id="GO:0070930">
    <property type="term" value="P:trans-translation-dependent protein tagging"/>
    <property type="evidence" value="ECO:0007669"/>
    <property type="project" value="TreeGrafter"/>
</dbReference>
<evidence type="ECO:0000313" key="5">
    <source>
        <dbReference type="Proteomes" id="UP000239425"/>
    </source>
</evidence>
<dbReference type="AlphaFoldDB" id="A0A2S5R859"/>
<dbReference type="Proteomes" id="UP000239425">
    <property type="component" value="Unassembled WGS sequence"/>
</dbReference>
<keyword evidence="5" id="KW-1185">Reference proteome</keyword>